<feature type="region of interest" description="Disordered" evidence="1">
    <location>
        <begin position="130"/>
        <end position="176"/>
    </location>
</feature>
<feature type="region of interest" description="Disordered" evidence="1">
    <location>
        <begin position="206"/>
        <end position="291"/>
    </location>
</feature>
<evidence type="ECO:0000256" key="1">
    <source>
        <dbReference type="SAM" id="MobiDB-lite"/>
    </source>
</evidence>
<protein>
    <submittedName>
        <fullName evidence="2">Uncharacterized protein</fullName>
    </submittedName>
</protein>
<feature type="compositionally biased region" description="Acidic residues" evidence="1">
    <location>
        <begin position="228"/>
        <end position="238"/>
    </location>
</feature>
<evidence type="ECO:0000313" key="2">
    <source>
        <dbReference type="EMBL" id="CAH0105066.1"/>
    </source>
</evidence>
<evidence type="ECO:0000313" key="3">
    <source>
        <dbReference type="Proteomes" id="UP000789390"/>
    </source>
</evidence>
<feature type="region of interest" description="Disordered" evidence="1">
    <location>
        <begin position="1"/>
        <end position="26"/>
    </location>
</feature>
<accession>A0A8J2RI24</accession>
<organism evidence="2 3">
    <name type="scientific">Daphnia galeata</name>
    <dbReference type="NCBI Taxonomy" id="27404"/>
    <lineage>
        <taxon>Eukaryota</taxon>
        <taxon>Metazoa</taxon>
        <taxon>Ecdysozoa</taxon>
        <taxon>Arthropoda</taxon>
        <taxon>Crustacea</taxon>
        <taxon>Branchiopoda</taxon>
        <taxon>Diplostraca</taxon>
        <taxon>Cladocera</taxon>
        <taxon>Anomopoda</taxon>
        <taxon>Daphniidae</taxon>
        <taxon>Daphnia</taxon>
    </lineage>
</organism>
<dbReference type="AlphaFoldDB" id="A0A8J2RI24"/>
<sequence length="548" mass="61898">MEKKVKNVVSKSRRKSSKEPDADAHQVGRIKQFWQGEYVDVGKLSNKKEKLGEKSIFVVTCINLKNLLYPIINEEPLSQPKYWNERIFNDNIWPQENWMEYDVDCVFNKDHLFSFLRASKKARALQDGTLVPDNWSDSEKQLGPDSSSPSKAKKKVSRETSPQASPSNEKEVDNQLTTTKSSVINEIHPPLSDDNQKENNNLIDEELPITLPPKKNAFNKKRNSSTSDESDPNEDDSSEIPSHHDSFENQDYSPESASLHDSYENPSDNLDSSETEANDGVPPTNGESTSVNMLITKDPLIDDTSSLLQDRIVANRDIALNMEELRAVVESAVQKAIEPIEKKLRKEFLALNKRLDMTAYSNVLECAKTHRAVQSTWFEKKFPKLPCNTLQEIEAVNTVLGTISSSVHAVLYLANKFKSARVLNKFIKVIFRVFLSDALCDKIQWRAVVEGKRVKEVGLNGLHNLMAVFVASANIWNNLVQPTDPTAPYVGRYLRDLRKQMSAAYRLANNLDATLKVKGRKGSDGDENVVVDEMVNQIYKGIVNFIPK</sequence>
<reference evidence="2" key="1">
    <citation type="submission" date="2021-11" db="EMBL/GenBank/DDBJ databases">
        <authorList>
            <person name="Schell T."/>
        </authorList>
    </citation>
    <scope>NUCLEOTIDE SEQUENCE</scope>
    <source>
        <strain evidence="2">M5</strain>
    </source>
</reference>
<feature type="compositionally biased region" description="Basic and acidic residues" evidence="1">
    <location>
        <begin position="17"/>
        <end position="26"/>
    </location>
</feature>
<keyword evidence="3" id="KW-1185">Reference proteome</keyword>
<proteinExistence type="predicted"/>
<dbReference type="OrthoDB" id="10654036at2759"/>
<name>A0A8J2RI24_9CRUS</name>
<gene>
    <name evidence="2" type="ORF">DGAL_LOCUS8022</name>
</gene>
<comment type="caution">
    <text evidence="2">The sequence shown here is derived from an EMBL/GenBank/DDBJ whole genome shotgun (WGS) entry which is preliminary data.</text>
</comment>
<dbReference type="Proteomes" id="UP000789390">
    <property type="component" value="Unassembled WGS sequence"/>
</dbReference>
<dbReference type="EMBL" id="CAKKLH010000168">
    <property type="protein sequence ID" value="CAH0105066.1"/>
    <property type="molecule type" value="Genomic_DNA"/>
</dbReference>